<evidence type="ECO:0000313" key="2">
    <source>
        <dbReference type="EMBL" id="KAF0318783.1"/>
    </source>
</evidence>
<organism evidence="2 3">
    <name type="scientific">Colletotrichum asianum</name>
    <dbReference type="NCBI Taxonomy" id="702518"/>
    <lineage>
        <taxon>Eukaryota</taxon>
        <taxon>Fungi</taxon>
        <taxon>Dikarya</taxon>
        <taxon>Ascomycota</taxon>
        <taxon>Pezizomycotina</taxon>
        <taxon>Sordariomycetes</taxon>
        <taxon>Hypocreomycetidae</taxon>
        <taxon>Glomerellales</taxon>
        <taxon>Glomerellaceae</taxon>
        <taxon>Colletotrichum</taxon>
        <taxon>Colletotrichum gloeosporioides species complex</taxon>
    </lineage>
</organism>
<protein>
    <submittedName>
        <fullName evidence="2">Uncharacterized protein</fullName>
    </submittedName>
</protein>
<feature type="compositionally biased region" description="Basic and acidic residues" evidence="1">
    <location>
        <begin position="11"/>
        <end position="20"/>
    </location>
</feature>
<dbReference type="EMBL" id="WOWK01000104">
    <property type="protein sequence ID" value="KAF0318783.1"/>
    <property type="molecule type" value="Genomic_DNA"/>
</dbReference>
<sequence length="173" mass="19661">MFSTDRSPLPESRKRTRLDDSVDETQGKSPRVEERPSETPTQAVPAAEVKQNDPKIPVLRQQPVAPGSEFCQAQMIQQRSEIEGILKNIAPGPRQEVLNNALITLIQMIGSGSVVSIVSVVAHEANMYSASENERLNRFQKLGWRTQGRGSIHRQNVRQDLRSRRFDSFRWRK</sequence>
<comment type="caution">
    <text evidence="2">The sequence shown here is derived from an EMBL/GenBank/DDBJ whole genome shotgun (WGS) entry which is preliminary data.</text>
</comment>
<accession>A0A8H3W5W7</accession>
<feature type="region of interest" description="Disordered" evidence="1">
    <location>
        <begin position="1"/>
        <end position="49"/>
    </location>
</feature>
<dbReference type="Proteomes" id="UP000434172">
    <property type="component" value="Unassembled WGS sequence"/>
</dbReference>
<proteinExistence type="predicted"/>
<evidence type="ECO:0000313" key="3">
    <source>
        <dbReference type="Proteomes" id="UP000434172"/>
    </source>
</evidence>
<evidence type="ECO:0000256" key="1">
    <source>
        <dbReference type="SAM" id="MobiDB-lite"/>
    </source>
</evidence>
<keyword evidence="3" id="KW-1185">Reference proteome</keyword>
<dbReference type="AlphaFoldDB" id="A0A8H3W5W7"/>
<reference evidence="2 3" key="1">
    <citation type="submission" date="2019-12" db="EMBL/GenBank/DDBJ databases">
        <title>A genome sequence resource for the geographically widespread anthracnose pathogen Colletotrichum asianum.</title>
        <authorList>
            <person name="Meng Y."/>
        </authorList>
    </citation>
    <scope>NUCLEOTIDE SEQUENCE [LARGE SCALE GENOMIC DNA]</scope>
    <source>
        <strain evidence="2 3">ICMP 18580</strain>
    </source>
</reference>
<gene>
    <name evidence="2" type="ORF">GQ607_013915</name>
</gene>
<name>A0A8H3W5W7_9PEZI</name>